<accession>G7DVC2</accession>
<dbReference type="Proteomes" id="UP000009131">
    <property type="component" value="Unassembled WGS sequence"/>
</dbReference>
<dbReference type="HOGENOM" id="CLU_2027275_0_0_1"/>
<dbReference type="OrthoDB" id="2538110at2759"/>
<evidence type="ECO:0000256" key="1">
    <source>
        <dbReference type="SAM" id="MobiDB-lite"/>
    </source>
</evidence>
<evidence type="ECO:0000313" key="4">
    <source>
        <dbReference type="Proteomes" id="UP000009131"/>
    </source>
</evidence>
<dbReference type="AlphaFoldDB" id="G7DVC2"/>
<dbReference type="InParanoid" id="G7DVC2"/>
<keyword evidence="2" id="KW-1133">Transmembrane helix</keyword>
<evidence type="ECO:0000313" key="3">
    <source>
        <dbReference type="EMBL" id="GAA94532.1"/>
    </source>
</evidence>
<gene>
    <name evidence="3" type="primary">Mo01184</name>
    <name evidence="3" type="ORF">E5Q_01184</name>
</gene>
<feature type="transmembrane region" description="Helical" evidence="2">
    <location>
        <begin position="41"/>
        <end position="61"/>
    </location>
</feature>
<keyword evidence="2" id="KW-0812">Transmembrane</keyword>
<feature type="region of interest" description="Disordered" evidence="1">
    <location>
        <begin position="1"/>
        <end position="33"/>
    </location>
</feature>
<dbReference type="EMBL" id="BABT02000037">
    <property type="protein sequence ID" value="GAA94532.1"/>
    <property type="molecule type" value="Genomic_DNA"/>
</dbReference>
<organism evidence="3 4">
    <name type="scientific">Mixia osmundae (strain CBS 9802 / IAM 14324 / JCM 22182 / KY 12970)</name>
    <dbReference type="NCBI Taxonomy" id="764103"/>
    <lineage>
        <taxon>Eukaryota</taxon>
        <taxon>Fungi</taxon>
        <taxon>Dikarya</taxon>
        <taxon>Basidiomycota</taxon>
        <taxon>Pucciniomycotina</taxon>
        <taxon>Mixiomycetes</taxon>
        <taxon>Mixiales</taxon>
        <taxon>Mixiaceae</taxon>
        <taxon>Mixia</taxon>
    </lineage>
</organism>
<protein>
    <submittedName>
        <fullName evidence="3">Uncharacterized protein</fullName>
    </submittedName>
</protein>
<comment type="caution">
    <text evidence="3">The sequence shown here is derived from an EMBL/GenBank/DDBJ whole genome shotgun (WGS) entry which is preliminary data.</text>
</comment>
<reference evidence="3 4" key="1">
    <citation type="journal article" date="2011" name="J. Gen. Appl. Microbiol.">
        <title>Draft genome sequencing of the enigmatic basidiomycete Mixia osmundae.</title>
        <authorList>
            <person name="Nishida H."/>
            <person name="Nagatsuka Y."/>
            <person name="Sugiyama J."/>
        </authorList>
    </citation>
    <scope>NUCLEOTIDE SEQUENCE [LARGE SCALE GENOMIC DNA]</scope>
    <source>
        <strain evidence="4">CBS 9802 / IAM 14324 / JCM 22182 / KY 12970</strain>
    </source>
</reference>
<keyword evidence="2" id="KW-0472">Membrane</keyword>
<name>G7DVC2_MIXOS</name>
<proteinExistence type="predicted"/>
<keyword evidence="4" id="KW-1185">Reference proteome</keyword>
<evidence type="ECO:0000256" key="2">
    <source>
        <dbReference type="SAM" id="Phobius"/>
    </source>
</evidence>
<reference evidence="3 4" key="2">
    <citation type="journal article" date="2012" name="Open Biol.">
        <title>Characteristics of nucleosomes and linker DNA regions on the genome of the basidiomycete Mixia osmundae revealed by mono- and dinucleosome mapping.</title>
        <authorList>
            <person name="Nishida H."/>
            <person name="Kondo S."/>
            <person name="Matsumoto T."/>
            <person name="Suzuki Y."/>
            <person name="Yoshikawa H."/>
            <person name="Taylor T.D."/>
            <person name="Sugiyama J."/>
        </authorList>
    </citation>
    <scope>NUCLEOTIDE SEQUENCE [LARGE SCALE GENOMIC DNA]</scope>
    <source>
        <strain evidence="4">CBS 9802 / IAM 14324 / JCM 22182 / KY 12970</strain>
    </source>
</reference>
<dbReference type="RefSeq" id="XP_014570686.1">
    <property type="nucleotide sequence ID" value="XM_014715200.1"/>
</dbReference>
<sequence>MSAQRTSKIKADDDLPAPGSKSEHSPKRGTRQGRLITQRSLLAAVGCLVALLFLTFALGVYPFDLKHEFHPIHRSRPHFKKVPRYSKEHRFRPAASPVITQKASFGRVKLHGEYVTKKSRWS</sequence>